<evidence type="ECO:0000256" key="1">
    <source>
        <dbReference type="SAM" id="Coils"/>
    </source>
</evidence>
<feature type="coiled-coil region" evidence="1">
    <location>
        <begin position="67"/>
        <end position="94"/>
    </location>
</feature>
<accession>A0ABR2EUM2</accession>
<evidence type="ECO:0000313" key="2">
    <source>
        <dbReference type="EMBL" id="KAK8564812.1"/>
    </source>
</evidence>
<reference evidence="2 3" key="1">
    <citation type="journal article" date="2024" name="G3 (Bethesda)">
        <title>Genome assembly of Hibiscus sabdariffa L. provides insights into metabolisms of medicinal natural products.</title>
        <authorList>
            <person name="Kim T."/>
        </authorList>
    </citation>
    <scope>NUCLEOTIDE SEQUENCE [LARGE SCALE GENOMIC DNA]</scope>
    <source>
        <strain evidence="2">TK-2024</strain>
        <tissue evidence="2">Old leaves</tissue>
    </source>
</reference>
<keyword evidence="3" id="KW-1185">Reference proteome</keyword>
<name>A0ABR2EUM2_9ROSI</name>
<sequence>MLEEVIRSVQSPEEVVAEKAHVKLMKDEWRRISDTDPLVSVVDKLRKLKVFLKQWNRVTFGSIDAQIEAATTLLNELDEKLDNMDENMVSMRRKVQGELWRLLRYRESIWDREWLKKPFTLSKVWDVVRACDGSKTQGPDGYNKELFKSGWSFLQEDVMRVFSKFYLTG</sequence>
<proteinExistence type="predicted"/>
<organism evidence="2 3">
    <name type="scientific">Hibiscus sabdariffa</name>
    <name type="common">roselle</name>
    <dbReference type="NCBI Taxonomy" id="183260"/>
    <lineage>
        <taxon>Eukaryota</taxon>
        <taxon>Viridiplantae</taxon>
        <taxon>Streptophyta</taxon>
        <taxon>Embryophyta</taxon>
        <taxon>Tracheophyta</taxon>
        <taxon>Spermatophyta</taxon>
        <taxon>Magnoliopsida</taxon>
        <taxon>eudicotyledons</taxon>
        <taxon>Gunneridae</taxon>
        <taxon>Pentapetalae</taxon>
        <taxon>rosids</taxon>
        <taxon>malvids</taxon>
        <taxon>Malvales</taxon>
        <taxon>Malvaceae</taxon>
        <taxon>Malvoideae</taxon>
        <taxon>Hibiscus</taxon>
    </lineage>
</organism>
<protein>
    <submittedName>
        <fullName evidence="2">Uncharacterized protein</fullName>
    </submittedName>
</protein>
<dbReference type="Proteomes" id="UP001472677">
    <property type="component" value="Unassembled WGS sequence"/>
</dbReference>
<comment type="caution">
    <text evidence="2">The sequence shown here is derived from an EMBL/GenBank/DDBJ whole genome shotgun (WGS) entry which is preliminary data.</text>
</comment>
<evidence type="ECO:0000313" key="3">
    <source>
        <dbReference type="Proteomes" id="UP001472677"/>
    </source>
</evidence>
<dbReference type="EMBL" id="JBBPBM010000010">
    <property type="protein sequence ID" value="KAK8564812.1"/>
    <property type="molecule type" value="Genomic_DNA"/>
</dbReference>
<keyword evidence="1" id="KW-0175">Coiled coil</keyword>
<gene>
    <name evidence="2" type="ORF">V6N12_058394</name>
</gene>